<reference evidence="1 2" key="1">
    <citation type="submission" date="2014-06" db="EMBL/GenBank/DDBJ databases">
        <title>Functional and comparative genomic analyses of the Drosophila gut microbiota identify candidate symbiosis factors.</title>
        <authorList>
            <person name="Newell P.D."/>
            <person name="Chaston J.M."/>
            <person name="Douglas A.E."/>
        </authorList>
    </citation>
    <scope>NUCLEOTIDE SEQUENCE [LARGE SCALE GENOMIC DNA]</scope>
    <source>
        <strain evidence="1 2">DmCS_006</strain>
    </source>
</reference>
<gene>
    <name evidence="1" type="ORF">AtDm6_0555</name>
</gene>
<evidence type="ECO:0000313" key="1">
    <source>
        <dbReference type="EMBL" id="KGB25360.1"/>
    </source>
</evidence>
<dbReference type="EMBL" id="JOKM01000018">
    <property type="protein sequence ID" value="KGB25360.1"/>
    <property type="molecule type" value="Genomic_DNA"/>
</dbReference>
<sequence>MVLEIAKPEALFGGTVPLICISFEKYKENKRKTSPPYQEGAAG</sequence>
<name>A0A094YTM3_9PROT</name>
<keyword evidence="2" id="KW-1185">Reference proteome</keyword>
<evidence type="ECO:0000313" key="2">
    <source>
        <dbReference type="Proteomes" id="UP000029448"/>
    </source>
</evidence>
<protein>
    <submittedName>
        <fullName evidence="1">Uncharacterized protein</fullName>
    </submittedName>
</protein>
<comment type="caution">
    <text evidence="1">The sequence shown here is derived from an EMBL/GenBank/DDBJ whole genome shotgun (WGS) entry which is preliminary data.</text>
</comment>
<accession>A0A094YTM3</accession>
<organism evidence="1 2">
    <name type="scientific">Acetobacter tropicalis</name>
    <dbReference type="NCBI Taxonomy" id="104102"/>
    <lineage>
        <taxon>Bacteria</taxon>
        <taxon>Pseudomonadati</taxon>
        <taxon>Pseudomonadota</taxon>
        <taxon>Alphaproteobacteria</taxon>
        <taxon>Acetobacterales</taxon>
        <taxon>Acetobacteraceae</taxon>
        <taxon>Acetobacter</taxon>
    </lineage>
</organism>
<proteinExistence type="predicted"/>
<dbReference type="AlphaFoldDB" id="A0A094YTM3"/>
<dbReference type="Proteomes" id="UP000029448">
    <property type="component" value="Unassembled WGS sequence"/>
</dbReference>
<dbReference type="PATRIC" id="fig|104102.7.peg.553"/>